<comment type="pathway">
    <text evidence="2 10">Protein modification; protein glycosylation.</text>
</comment>
<keyword evidence="5 10" id="KW-0808">Transferase</keyword>
<reference evidence="13" key="1">
    <citation type="submission" date="2017-02" db="UniProtKB">
        <authorList>
            <consortium name="WormBaseParasite"/>
        </authorList>
    </citation>
    <scope>IDENTIFICATION</scope>
</reference>
<feature type="transmembrane region" description="Helical" evidence="10">
    <location>
        <begin position="443"/>
        <end position="463"/>
    </location>
</feature>
<accession>A0A0N5CVB6</accession>
<dbReference type="PANTHER" id="PTHR12413">
    <property type="entry name" value="DOLICHYL GLYCOSYLTRANSFERASE"/>
    <property type="match status" value="1"/>
</dbReference>
<keyword evidence="4 10" id="KW-0328">Glycosyltransferase</keyword>
<dbReference type="Proteomes" id="UP000276776">
    <property type="component" value="Unassembled WGS sequence"/>
</dbReference>
<evidence type="ECO:0000256" key="7">
    <source>
        <dbReference type="ARBA" id="ARBA00022824"/>
    </source>
</evidence>
<feature type="transmembrane region" description="Helical" evidence="10">
    <location>
        <begin position="345"/>
        <end position="367"/>
    </location>
</feature>
<evidence type="ECO:0000313" key="13">
    <source>
        <dbReference type="WBParaSite" id="TCLT_0000424601-mRNA-1"/>
    </source>
</evidence>
<dbReference type="UniPathway" id="UPA00378"/>
<dbReference type="STRING" id="103827.A0A0N5CVB6"/>
<evidence type="ECO:0000313" key="11">
    <source>
        <dbReference type="EMBL" id="VDN01317.1"/>
    </source>
</evidence>
<feature type="transmembrane region" description="Helical" evidence="10">
    <location>
        <begin position="417"/>
        <end position="437"/>
    </location>
</feature>
<sequence length="545" mass="63021">MGTDKSMLNYSPGRSAFPPYAMQCFRFCCAIVFTLKVLFIPCYYSTDFEVHRNWMAITHTLPLRLWYYENTSEWTLDYPPLFAFFEYSLSQVASKIILSPPLVVQKDAYFSSELLLFQRLSVIAMDIIYVLSCFFLMRSLCEERSGDKCLKKNSVAAGIFLVTNVSLILIDNIHFQYNGFLAAFLLLSSTWVMRKSFILVSPLIDFFHRYEGALMYCILLNMKHIYLYYAPAYVFYYMVNYLLPFNKSFIIRCAKLTAVLILPFALALGPFIYFCGPIVLQQIWKRLFPFERGLTHAYWAPNLWALYNFADWYFYQVLRLAKRLPPKVHPPNYTSGIVQQFAHSILPCVTPFVTFLVTGILLVPVVFFTRRRCLRNFPLLLTLSAFAFFLGGYHVHEKAIVLITIPYTLLASLDHRFLPSFIVLSVIANVSLFPLFFTSMESIIKVSVTLCYMFLSVAIMLFLCPKRKLSALQRAFLVGVSVIQFYCLVTHQWIFGDDLKFMPLMLTSLSTALGILWIYLELLWVIFFDGVQSAEGTCSCKKLKS</sequence>
<dbReference type="GO" id="GO:0005789">
    <property type="term" value="C:endoplasmic reticulum membrane"/>
    <property type="evidence" value="ECO:0007669"/>
    <property type="project" value="UniProtKB-SubCell"/>
</dbReference>
<evidence type="ECO:0000256" key="1">
    <source>
        <dbReference type="ARBA" id="ARBA00004477"/>
    </source>
</evidence>
<feature type="transmembrane region" description="Helical" evidence="10">
    <location>
        <begin position="213"/>
        <end position="236"/>
    </location>
</feature>
<evidence type="ECO:0000256" key="10">
    <source>
        <dbReference type="RuleBase" id="RU363110"/>
    </source>
</evidence>
<comment type="subcellular location">
    <subcellularLocation>
        <location evidence="1 10">Endoplasmic reticulum membrane</location>
        <topology evidence="1 10">Multi-pass membrane protein</topology>
    </subcellularLocation>
</comment>
<feature type="transmembrane region" description="Helical" evidence="10">
    <location>
        <begin position="256"/>
        <end position="280"/>
    </location>
</feature>
<gene>
    <name evidence="11" type="ORF">TCLT_LOCUS4235</name>
</gene>
<reference evidence="11 12" key="2">
    <citation type="submission" date="2018-11" db="EMBL/GenBank/DDBJ databases">
        <authorList>
            <consortium name="Pathogen Informatics"/>
        </authorList>
    </citation>
    <scope>NUCLEOTIDE SEQUENCE [LARGE SCALE GENOMIC DNA]</scope>
</reference>
<comment type="similarity">
    <text evidence="3 10">Belongs to the ALG6/ALG8 glucosyltransferase family.</text>
</comment>
<organism evidence="13">
    <name type="scientific">Thelazia callipaeda</name>
    <name type="common">Oriental eyeworm</name>
    <name type="synonym">Parasitic nematode</name>
    <dbReference type="NCBI Taxonomy" id="103827"/>
    <lineage>
        <taxon>Eukaryota</taxon>
        <taxon>Metazoa</taxon>
        <taxon>Ecdysozoa</taxon>
        <taxon>Nematoda</taxon>
        <taxon>Chromadorea</taxon>
        <taxon>Rhabditida</taxon>
        <taxon>Spirurina</taxon>
        <taxon>Spiruromorpha</taxon>
        <taxon>Thelazioidea</taxon>
        <taxon>Thelaziidae</taxon>
        <taxon>Thelazia</taxon>
    </lineage>
</organism>
<feature type="transmembrane region" description="Helical" evidence="10">
    <location>
        <begin position="501"/>
        <end position="520"/>
    </location>
</feature>
<keyword evidence="12" id="KW-1185">Reference proteome</keyword>
<proteinExistence type="inferred from homology"/>
<dbReference type="Pfam" id="PF03155">
    <property type="entry name" value="Alg6_Alg8"/>
    <property type="match status" value="1"/>
</dbReference>
<evidence type="ECO:0000256" key="2">
    <source>
        <dbReference type="ARBA" id="ARBA00004922"/>
    </source>
</evidence>
<feature type="transmembrane region" description="Helical" evidence="10">
    <location>
        <begin position="120"/>
        <end position="141"/>
    </location>
</feature>
<feature type="transmembrane region" description="Helical" evidence="10">
    <location>
        <begin position="24"/>
        <end position="46"/>
    </location>
</feature>
<keyword evidence="9 10" id="KW-0472">Membrane</keyword>
<dbReference type="EMBL" id="UYYF01004281">
    <property type="protein sequence ID" value="VDN01317.1"/>
    <property type="molecule type" value="Genomic_DNA"/>
</dbReference>
<evidence type="ECO:0000256" key="3">
    <source>
        <dbReference type="ARBA" id="ARBA00008715"/>
    </source>
</evidence>
<evidence type="ECO:0000256" key="9">
    <source>
        <dbReference type="ARBA" id="ARBA00023136"/>
    </source>
</evidence>
<keyword evidence="8 10" id="KW-1133">Transmembrane helix</keyword>
<dbReference type="EC" id="2.4.1.-" evidence="10"/>
<dbReference type="WBParaSite" id="TCLT_0000424601-mRNA-1">
    <property type="protein sequence ID" value="TCLT_0000424601-mRNA-1"/>
    <property type="gene ID" value="TCLT_0000424601"/>
</dbReference>
<keyword evidence="6 10" id="KW-0812">Transmembrane</keyword>
<dbReference type="OrthoDB" id="1689333at2759"/>
<feature type="transmembrane region" description="Helical" evidence="10">
    <location>
        <begin position="379"/>
        <end position="396"/>
    </location>
</feature>
<protein>
    <recommendedName>
        <fullName evidence="10">Alpha-1,3-glucosyltransferase</fullName>
        <ecNumber evidence="10">2.4.1.-</ecNumber>
    </recommendedName>
</protein>
<dbReference type="OMA" id="YHSTDFD"/>
<evidence type="ECO:0000256" key="5">
    <source>
        <dbReference type="ARBA" id="ARBA00022679"/>
    </source>
</evidence>
<feature type="transmembrane region" description="Helical" evidence="10">
    <location>
        <begin position="153"/>
        <end position="170"/>
    </location>
</feature>
<dbReference type="InterPro" id="IPR004856">
    <property type="entry name" value="Glyco_trans_ALG6/ALG8"/>
</dbReference>
<dbReference type="AlphaFoldDB" id="A0A0N5CVB6"/>
<evidence type="ECO:0000256" key="4">
    <source>
        <dbReference type="ARBA" id="ARBA00022676"/>
    </source>
</evidence>
<name>A0A0N5CVB6_THECL</name>
<dbReference type="PANTHER" id="PTHR12413:SF2">
    <property type="entry name" value="DOLICHYL PYROPHOSPHATE GLC1MAN9GLCNAC2 ALPHA-1,3-GLUCOSYLTRANSFERASE-RELATED"/>
    <property type="match status" value="1"/>
</dbReference>
<dbReference type="GO" id="GO:0042283">
    <property type="term" value="F:dolichyl pyrophosphate Glc1Man9GlcNAc2 alpha-1,3-glucosyltransferase activity"/>
    <property type="evidence" value="ECO:0007669"/>
    <property type="project" value="TreeGrafter"/>
</dbReference>
<evidence type="ECO:0000256" key="8">
    <source>
        <dbReference type="ARBA" id="ARBA00022989"/>
    </source>
</evidence>
<feature type="transmembrane region" description="Helical" evidence="10">
    <location>
        <begin position="475"/>
        <end position="495"/>
    </location>
</feature>
<keyword evidence="7 10" id="KW-0256">Endoplasmic reticulum</keyword>
<evidence type="ECO:0000313" key="12">
    <source>
        <dbReference type="Proteomes" id="UP000276776"/>
    </source>
</evidence>
<evidence type="ECO:0000256" key="6">
    <source>
        <dbReference type="ARBA" id="ARBA00022692"/>
    </source>
</evidence>
<dbReference type="GO" id="GO:0006487">
    <property type="term" value="P:protein N-linked glycosylation"/>
    <property type="evidence" value="ECO:0007669"/>
    <property type="project" value="TreeGrafter"/>
</dbReference>